<name>L8HAZ1_ACACF</name>
<dbReference type="InterPro" id="IPR050100">
    <property type="entry name" value="TRAFAC_GTPase_members"/>
</dbReference>
<evidence type="ECO:0000313" key="4">
    <source>
        <dbReference type="Proteomes" id="UP000011083"/>
    </source>
</evidence>
<dbReference type="GeneID" id="14922814"/>
<dbReference type="VEuPathDB" id="AmoebaDB:ACA1_045960"/>
<reference evidence="3 4" key="1">
    <citation type="journal article" date="2013" name="Genome Biol.">
        <title>Genome of Acanthamoeba castellanii highlights extensive lateral gene transfer and early evolution of tyrosine kinase signaling.</title>
        <authorList>
            <person name="Clarke M."/>
            <person name="Lohan A.J."/>
            <person name="Liu B."/>
            <person name="Lagkouvardos I."/>
            <person name="Roy S."/>
            <person name="Zafar N."/>
            <person name="Bertelli C."/>
            <person name="Schilde C."/>
            <person name="Kianianmomeni A."/>
            <person name="Burglin T.R."/>
            <person name="Frech C."/>
            <person name="Turcotte B."/>
            <person name="Kopec K.O."/>
            <person name="Synnott J.M."/>
            <person name="Choo C."/>
            <person name="Paponov I."/>
            <person name="Finkler A."/>
            <person name="Soon Heng Tan C."/>
            <person name="Hutchins A.P."/>
            <person name="Weinmeier T."/>
            <person name="Rattei T."/>
            <person name="Chu J.S."/>
            <person name="Gimenez G."/>
            <person name="Irimia M."/>
            <person name="Rigden D.J."/>
            <person name="Fitzpatrick D.A."/>
            <person name="Lorenzo-Morales J."/>
            <person name="Bateman A."/>
            <person name="Chiu C.H."/>
            <person name="Tang P."/>
            <person name="Hegemann P."/>
            <person name="Fromm H."/>
            <person name="Raoult D."/>
            <person name="Greub G."/>
            <person name="Miranda-Saavedra D."/>
            <person name="Chen N."/>
            <person name="Nash P."/>
            <person name="Ginger M.L."/>
            <person name="Horn M."/>
            <person name="Schaap P."/>
            <person name="Caler L."/>
            <person name="Loftus B."/>
        </authorList>
    </citation>
    <scope>NUCLEOTIDE SEQUENCE [LARGE SCALE GENOMIC DNA]</scope>
    <source>
        <strain evidence="3 4">Neff</strain>
    </source>
</reference>
<dbReference type="AlphaFoldDB" id="L8HAZ1"/>
<protein>
    <submittedName>
        <fullName evidence="3">Uncharacterized protein</fullName>
    </submittedName>
</protein>
<dbReference type="PANTHER" id="PTHR23115">
    <property type="entry name" value="TRANSLATION FACTOR"/>
    <property type="match status" value="1"/>
</dbReference>
<proteinExistence type="predicted"/>
<organism evidence="3 4">
    <name type="scientific">Acanthamoeba castellanii (strain ATCC 30010 / Neff)</name>
    <dbReference type="NCBI Taxonomy" id="1257118"/>
    <lineage>
        <taxon>Eukaryota</taxon>
        <taxon>Amoebozoa</taxon>
        <taxon>Discosea</taxon>
        <taxon>Longamoebia</taxon>
        <taxon>Centramoebida</taxon>
        <taxon>Acanthamoebidae</taxon>
        <taxon>Acanthamoeba</taxon>
    </lineage>
</organism>
<evidence type="ECO:0000256" key="1">
    <source>
        <dbReference type="ARBA" id="ARBA00022741"/>
    </source>
</evidence>
<dbReference type="RefSeq" id="XP_004347730.1">
    <property type="nucleotide sequence ID" value="XM_004347680.1"/>
</dbReference>
<dbReference type="STRING" id="1257118.L8HAZ1"/>
<dbReference type="InterPro" id="IPR027417">
    <property type="entry name" value="P-loop_NTPase"/>
</dbReference>
<evidence type="ECO:0000313" key="3">
    <source>
        <dbReference type="EMBL" id="ELR21898.1"/>
    </source>
</evidence>
<dbReference type="Proteomes" id="UP000011083">
    <property type="component" value="Unassembled WGS sequence"/>
</dbReference>
<keyword evidence="4" id="KW-1185">Reference proteome</keyword>
<keyword evidence="1" id="KW-0547">Nucleotide-binding</keyword>
<accession>L8HAZ1</accession>
<gene>
    <name evidence="3" type="ORF">ACA1_045960</name>
</gene>
<keyword evidence="2" id="KW-0342">GTP-binding</keyword>
<dbReference type="GO" id="GO:0005525">
    <property type="term" value="F:GTP binding"/>
    <property type="evidence" value="ECO:0007669"/>
    <property type="project" value="UniProtKB-KW"/>
</dbReference>
<dbReference type="EMBL" id="KB007894">
    <property type="protein sequence ID" value="ELR21898.1"/>
    <property type="molecule type" value="Genomic_DNA"/>
</dbReference>
<evidence type="ECO:0000256" key="2">
    <source>
        <dbReference type="ARBA" id="ARBA00023134"/>
    </source>
</evidence>
<dbReference type="KEGG" id="acan:ACA1_045960"/>
<dbReference type="SUPFAM" id="SSF52540">
    <property type="entry name" value="P-loop containing nucleoside triphosphate hydrolases"/>
    <property type="match status" value="1"/>
</dbReference>
<sequence length="355" mass="39310">MEVLPPEVWVDILGWVDGAVDVVRRAVEAQAGVERAKVDWRQLWIEHRRPSLRCAVLGAVDSGKSVLLAKLALHLGVVTHADLESARQECSNFGWSAPGADYVRLSEQLPRAFKSADHDAYYVPMETDHTRLAMILTNHHSHGSLEAGYFYTAKVLQQLQEAGKRVVVVVNKLDLFEDPARRWDEALAMLMRVWRTTYHDCFVPVSAKSEANLWAGSPGFGWFKGPTLLEAVQRLPLPRPGSAEALELQAEARAQESRRQGPCGAVILNSRIRPYDQSFLVLVALGVLRKDSTFVMTTTSDQTASGPVTFSSITDIHDRERPFALPGEVVQLRLSAPISLAADLDDSTGFAFVEK</sequence>
<dbReference type="Gene3D" id="3.40.50.300">
    <property type="entry name" value="P-loop containing nucleotide triphosphate hydrolases"/>
    <property type="match status" value="1"/>
</dbReference>